<keyword evidence="1" id="KW-1133">Transmembrane helix</keyword>
<dbReference type="GO" id="GO:0080120">
    <property type="term" value="P:CAAX-box protein maturation"/>
    <property type="evidence" value="ECO:0007669"/>
    <property type="project" value="UniProtKB-ARBA"/>
</dbReference>
<protein>
    <recommendedName>
        <fullName evidence="2">CAAX prenyl protease 2/Lysostaphin resistance protein A-like domain-containing protein</fullName>
    </recommendedName>
</protein>
<accession>A0A4R2T9H4</accession>
<gene>
    <name evidence="3" type="ORF">EDD79_103310</name>
</gene>
<evidence type="ECO:0000259" key="2">
    <source>
        <dbReference type="Pfam" id="PF02517"/>
    </source>
</evidence>
<dbReference type="InterPro" id="IPR003675">
    <property type="entry name" value="Rce1/LyrA-like_dom"/>
</dbReference>
<dbReference type="PANTHER" id="PTHR36435:SF1">
    <property type="entry name" value="CAAX AMINO TERMINAL PROTEASE FAMILY PROTEIN"/>
    <property type="match status" value="1"/>
</dbReference>
<dbReference type="GO" id="GO:0004175">
    <property type="term" value="F:endopeptidase activity"/>
    <property type="evidence" value="ECO:0007669"/>
    <property type="project" value="UniProtKB-ARBA"/>
</dbReference>
<feature type="transmembrane region" description="Helical" evidence="1">
    <location>
        <begin position="138"/>
        <end position="157"/>
    </location>
</feature>
<feature type="transmembrane region" description="Helical" evidence="1">
    <location>
        <begin position="97"/>
        <end position="118"/>
    </location>
</feature>
<name>A0A4R2T9H4_9FIRM</name>
<keyword evidence="1" id="KW-0812">Transmembrane</keyword>
<evidence type="ECO:0000313" key="3">
    <source>
        <dbReference type="EMBL" id="TCP99767.1"/>
    </source>
</evidence>
<feature type="domain" description="CAAX prenyl protease 2/Lysostaphin resistance protein A-like" evidence="2">
    <location>
        <begin position="142"/>
        <end position="229"/>
    </location>
</feature>
<dbReference type="EMBL" id="SLYC01000033">
    <property type="protein sequence ID" value="TCP99767.1"/>
    <property type="molecule type" value="Genomic_DNA"/>
</dbReference>
<dbReference type="AlphaFoldDB" id="A0A4R2T9H4"/>
<feature type="transmembrane region" description="Helical" evidence="1">
    <location>
        <begin position="246"/>
        <end position="266"/>
    </location>
</feature>
<keyword evidence="4" id="KW-1185">Reference proteome</keyword>
<sequence>MMKKLRAIGTSFLFMGIYLSFQLIYLTVVSFMFGIKYGGLEQEIFTENLDRMLSTNTLLAIIFSAFFSILLYYRLCNNRKKNFIECCTFERISLKDICISALGGFTFLFINGYIVGLIRYLGILTNYMDSFQEFSNSIYSANIALLIISVGVVGPIIEEIIFRGLIFNELKANMPTRTVVIVQAVLFGIFHMRAIQMIYATLLGLFLGVVFVKTKTILAPIILHITYNITSVMVSNYGSDTIFGQYFNYIVVLSFIIVAVILLYLFKNKSNSIKDELIL</sequence>
<feature type="transmembrane region" description="Helical" evidence="1">
    <location>
        <begin position="12"/>
        <end position="35"/>
    </location>
</feature>
<keyword evidence="1" id="KW-0472">Membrane</keyword>
<comment type="caution">
    <text evidence="3">The sequence shown here is derived from an EMBL/GenBank/DDBJ whole genome shotgun (WGS) entry which is preliminary data.</text>
</comment>
<dbReference type="InterPro" id="IPR052710">
    <property type="entry name" value="CAAX_protease"/>
</dbReference>
<dbReference type="PANTHER" id="PTHR36435">
    <property type="entry name" value="SLR1288 PROTEIN"/>
    <property type="match status" value="1"/>
</dbReference>
<dbReference type="Pfam" id="PF02517">
    <property type="entry name" value="Rce1-like"/>
    <property type="match status" value="1"/>
</dbReference>
<evidence type="ECO:0000256" key="1">
    <source>
        <dbReference type="SAM" id="Phobius"/>
    </source>
</evidence>
<evidence type="ECO:0000313" key="4">
    <source>
        <dbReference type="Proteomes" id="UP000295504"/>
    </source>
</evidence>
<dbReference type="Proteomes" id="UP000295504">
    <property type="component" value="Unassembled WGS sequence"/>
</dbReference>
<feature type="transmembrane region" description="Helical" evidence="1">
    <location>
        <begin position="55"/>
        <end position="76"/>
    </location>
</feature>
<reference evidence="3 4" key="1">
    <citation type="submission" date="2019-03" db="EMBL/GenBank/DDBJ databases">
        <title>Genomic Encyclopedia of Type Strains, Phase IV (KMG-IV): sequencing the most valuable type-strain genomes for metagenomic binning, comparative biology and taxonomic classification.</title>
        <authorList>
            <person name="Goeker M."/>
        </authorList>
    </citation>
    <scope>NUCLEOTIDE SEQUENCE [LARGE SCALE GENOMIC DNA]</scope>
    <source>
        <strain evidence="3 4">DSM 100013</strain>
    </source>
</reference>
<organism evidence="3 4">
    <name type="scientific">Serpentinicella alkaliphila</name>
    <dbReference type="NCBI Taxonomy" id="1734049"/>
    <lineage>
        <taxon>Bacteria</taxon>
        <taxon>Bacillati</taxon>
        <taxon>Bacillota</taxon>
        <taxon>Clostridia</taxon>
        <taxon>Peptostreptococcales</taxon>
        <taxon>Natronincolaceae</taxon>
        <taxon>Serpentinicella</taxon>
    </lineage>
</organism>
<proteinExistence type="predicted"/>